<dbReference type="OrthoDB" id="1714508at2759"/>
<dbReference type="PANTHER" id="PTHR13464">
    <property type="entry name" value="TRANSCRIPTIONAL REGULATOR PROTEIN HCNGP"/>
    <property type="match status" value="1"/>
</dbReference>
<dbReference type="STRING" id="8078.ENSFHEP00000032042"/>
<sequence length="304" mass="33372">MASGRKNALIWSLAEYGDGSDPDSDPEPEDTGGRVGGLVYGYGEDDLNRTEDVEDKESGNQDSRDSNSDMDESDEGRDPDDVETPDAEKKDPNELVALFSEKVRNMLPDDIRIPPEPAGRCSSQLQEKIFKLYERRVHGDFDTNSHIQKKKEFRNPSIYEKLIQFCGIDELGTNYPKDMFDPHGWSEDSYYEALAKAQKVEMDKLEKAKKERTKIEFVTGTKKGSNASSTAASTTSSSTTTTATADAQKRKSKWDSAIPVTLAQPPLITTTATLPAVVSVTTTSTGAKTTIISAVGTILKKAKQ</sequence>
<feature type="region of interest" description="Disordered" evidence="1">
    <location>
        <begin position="14"/>
        <end position="94"/>
    </location>
</feature>
<accession>A0A3Q2QXS6</accession>
<feature type="compositionally biased region" description="Low complexity" evidence="1">
    <location>
        <begin position="227"/>
        <end position="245"/>
    </location>
</feature>
<dbReference type="PANTHER" id="PTHR13464:SF0">
    <property type="entry name" value="SAP30-BINDING PROTEIN"/>
    <property type="match status" value="1"/>
</dbReference>
<dbReference type="GeneID" id="105927393"/>
<proteinExistence type="predicted"/>
<dbReference type="Proteomes" id="UP000265000">
    <property type="component" value="Unplaced"/>
</dbReference>
<dbReference type="CTD" id="29115"/>
<dbReference type="Pfam" id="PF07818">
    <property type="entry name" value="HCNGP"/>
    <property type="match status" value="1"/>
</dbReference>
<feature type="compositionally biased region" description="Acidic residues" evidence="1">
    <location>
        <begin position="18"/>
        <end position="30"/>
    </location>
</feature>
<reference evidence="2" key="1">
    <citation type="submission" date="2025-08" db="UniProtKB">
        <authorList>
            <consortium name="Ensembl"/>
        </authorList>
    </citation>
    <scope>IDENTIFICATION</scope>
</reference>
<protein>
    <submittedName>
        <fullName evidence="2">SAP30 binding protein</fullName>
    </submittedName>
</protein>
<evidence type="ECO:0000313" key="3">
    <source>
        <dbReference type="Proteomes" id="UP000265000"/>
    </source>
</evidence>
<dbReference type="InterPro" id="IPR012479">
    <property type="entry name" value="SAP30BP"/>
</dbReference>
<reference evidence="2" key="2">
    <citation type="submission" date="2025-09" db="UniProtKB">
        <authorList>
            <consortium name="Ensembl"/>
        </authorList>
    </citation>
    <scope>IDENTIFICATION</scope>
</reference>
<dbReference type="AlphaFoldDB" id="A0A3Q2QXS6"/>
<feature type="region of interest" description="Disordered" evidence="1">
    <location>
        <begin position="221"/>
        <end position="250"/>
    </location>
</feature>
<dbReference type="GO" id="GO:0006355">
    <property type="term" value="P:regulation of DNA-templated transcription"/>
    <property type="evidence" value="ECO:0007669"/>
    <property type="project" value="InterPro"/>
</dbReference>
<keyword evidence="3" id="KW-1185">Reference proteome</keyword>
<dbReference type="GeneTree" id="ENSGT00390000007870"/>
<evidence type="ECO:0000256" key="1">
    <source>
        <dbReference type="SAM" id="MobiDB-lite"/>
    </source>
</evidence>
<feature type="compositionally biased region" description="Acidic residues" evidence="1">
    <location>
        <begin position="68"/>
        <end position="85"/>
    </location>
</feature>
<feature type="compositionally biased region" description="Basic and acidic residues" evidence="1">
    <location>
        <begin position="46"/>
        <end position="67"/>
    </location>
</feature>
<organism evidence="2 3">
    <name type="scientific">Fundulus heteroclitus</name>
    <name type="common">Killifish</name>
    <name type="synonym">Mummichog</name>
    <dbReference type="NCBI Taxonomy" id="8078"/>
    <lineage>
        <taxon>Eukaryota</taxon>
        <taxon>Metazoa</taxon>
        <taxon>Chordata</taxon>
        <taxon>Craniata</taxon>
        <taxon>Vertebrata</taxon>
        <taxon>Euteleostomi</taxon>
        <taxon>Actinopterygii</taxon>
        <taxon>Neopterygii</taxon>
        <taxon>Teleostei</taxon>
        <taxon>Neoteleostei</taxon>
        <taxon>Acanthomorphata</taxon>
        <taxon>Ovalentaria</taxon>
        <taxon>Atherinomorphae</taxon>
        <taxon>Cyprinodontiformes</taxon>
        <taxon>Fundulidae</taxon>
        <taxon>Fundulus</taxon>
    </lineage>
</organism>
<name>A0A3Q2QXS6_FUNHE</name>
<evidence type="ECO:0000313" key="2">
    <source>
        <dbReference type="Ensembl" id="ENSFHEP00000032042.1"/>
    </source>
</evidence>
<dbReference type="GO" id="GO:0005634">
    <property type="term" value="C:nucleus"/>
    <property type="evidence" value="ECO:0007669"/>
    <property type="project" value="TreeGrafter"/>
</dbReference>
<dbReference type="Ensembl" id="ENSFHET00000033660.1">
    <property type="protein sequence ID" value="ENSFHEP00000032042.1"/>
    <property type="gene ID" value="ENSFHEG00000018313.1"/>
</dbReference>